<dbReference type="Proteomes" id="UP000005089">
    <property type="component" value="Unassembled WGS sequence"/>
</dbReference>
<dbReference type="Pfam" id="PF12974">
    <property type="entry name" value="Phosphonate-bd"/>
    <property type="match status" value="1"/>
</dbReference>
<dbReference type="SUPFAM" id="SSF53850">
    <property type="entry name" value="Periplasmic binding protein-like II"/>
    <property type="match status" value="1"/>
</dbReference>
<dbReference type="eggNOG" id="COG0715">
    <property type="taxonomic scope" value="Bacteria"/>
</dbReference>
<dbReference type="Gene3D" id="3.40.190.10">
    <property type="entry name" value="Periplasmic binding protein-like II"/>
    <property type="match status" value="2"/>
</dbReference>
<dbReference type="HOGENOM" id="CLU_852077_0_0_4"/>
<accession>C3X805</accession>
<keyword evidence="6" id="KW-1185">Reference proteome</keyword>
<evidence type="ECO:0000259" key="4">
    <source>
        <dbReference type="SMART" id="SM00062"/>
    </source>
</evidence>
<dbReference type="PANTHER" id="PTHR30024:SF47">
    <property type="entry name" value="TAURINE-BINDING PERIPLASMIC PROTEIN"/>
    <property type="match status" value="1"/>
</dbReference>
<reference evidence="5 6" key="1">
    <citation type="submission" date="2009-02" db="EMBL/GenBank/DDBJ databases">
        <title>The Genome Sequence of Oxalobacter formigenes OXCC13.</title>
        <authorList>
            <consortium name="The Broad Institute Genome Sequencing Platform"/>
            <person name="Ward D."/>
            <person name="Young S.K."/>
            <person name="Kodira C.D."/>
            <person name="Zeng Q."/>
            <person name="Koehrsen M."/>
            <person name="Alvarado L."/>
            <person name="Berlin A."/>
            <person name="Borenstein D."/>
            <person name="Chen Z."/>
            <person name="Engels R."/>
            <person name="Freedman E."/>
            <person name="Gellesch M."/>
            <person name="Goldberg J."/>
            <person name="Griggs A."/>
            <person name="Gujja S."/>
            <person name="Heiman D."/>
            <person name="Hepburn T."/>
            <person name="Howarth C."/>
            <person name="Jen D."/>
            <person name="Larson L."/>
            <person name="Lewis B."/>
            <person name="Mehta T."/>
            <person name="Park D."/>
            <person name="Pearson M."/>
            <person name="Roberts A."/>
            <person name="Saif S."/>
            <person name="Shea T."/>
            <person name="Shenoy N."/>
            <person name="Sisk P."/>
            <person name="Stolte C."/>
            <person name="Sykes S."/>
            <person name="Walk T."/>
            <person name="White J."/>
            <person name="Yandava C."/>
            <person name="Allison M.J."/>
            <person name="Lander E."/>
            <person name="Nusbaum C."/>
            <person name="Galagan J."/>
            <person name="Birren B."/>
        </authorList>
    </citation>
    <scope>NUCLEOTIDE SEQUENCE [LARGE SCALE GENOMIC DNA]</scope>
    <source>
        <strain evidence="5 6">OXCC13</strain>
    </source>
</reference>
<proteinExistence type="inferred from homology"/>
<evidence type="ECO:0000256" key="3">
    <source>
        <dbReference type="ARBA" id="ARBA00022729"/>
    </source>
</evidence>
<evidence type="ECO:0000313" key="5">
    <source>
        <dbReference type="EMBL" id="EEO29331.1"/>
    </source>
</evidence>
<evidence type="ECO:0000256" key="1">
    <source>
        <dbReference type="ARBA" id="ARBA00004418"/>
    </source>
</evidence>
<gene>
    <name evidence="5" type="ORF">OFBG_00359</name>
</gene>
<dbReference type="PANTHER" id="PTHR30024">
    <property type="entry name" value="ALIPHATIC SULFONATES-BINDING PROTEIN-RELATED"/>
    <property type="match status" value="1"/>
</dbReference>
<sequence>MVSVLVIIAAAAAGYFWLSSPPAPAKEKVRVGYWTSGVSLGFGTVLEEQKFLEKEGLDVEFVRFPDLAAQIRALASGSIDVTFGSPLSAIYAADEEGVPVVLIGASQPADAVVVVPEDSPVKTLADLKGKKVGGTYPTAAVSVLLNTIADQGYGVKPEDFLIVAGNESRLVQFLAQKQVDASVLRTVTLDQVGKELKLKTIANLGDEWKKITKNDAPPYIGTVAATTDFAVRNPDAAARVIRGLIEAQKWGSANKDQVATIMEKKANLPEKDARVFASRWDSMYRTAFDPVTIKTLKLEHEAFKKVGVIKGQLNEAVFVTEPYKKATGQ</sequence>
<dbReference type="GO" id="GO:0042597">
    <property type="term" value="C:periplasmic space"/>
    <property type="evidence" value="ECO:0007669"/>
    <property type="project" value="UniProtKB-SubCell"/>
</dbReference>
<feature type="domain" description="Solute-binding protein family 3/N-terminal" evidence="4">
    <location>
        <begin position="28"/>
        <end position="254"/>
    </location>
</feature>
<comment type="similarity">
    <text evidence="2">Belongs to the bacterial solute-binding protein SsuA/TauA family.</text>
</comment>
<evidence type="ECO:0000256" key="2">
    <source>
        <dbReference type="ARBA" id="ARBA00010742"/>
    </source>
</evidence>
<dbReference type="SMART" id="SM00062">
    <property type="entry name" value="PBPb"/>
    <property type="match status" value="1"/>
</dbReference>
<name>C3X805_OXAFO</name>
<dbReference type="STRING" id="847.BRW83_1897"/>
<dbReference type="InterPro" id="IPR001638">
    <property type="entry name" value="Solute-binding_3/MltF_N"/>
</dbReference>
<dbReference type="CDD" id="cd01008">
    <property type="entry name" value="PBP2_NrtA_SsuA_CpmA_like"/>
    <property type="match status" value="1"/>
</dbReference>
<protein>
    <submittedName>
        <fullName evidence="5">NMT1/THI5-like protein</fullName>
    </submittedName>
</protein>
<dbReference type="AlphaFoldDB" id="C3X805"/>
<comment type="subcellular location">
    <subcellularLocation>
        <location evidence="1">Periplasm</location>
    </subcellularLocation>
</comment>
<dbReference type="EMBL" id="GG658170">
    <property type="protein sequence ID" value="EEO29331.1"/>
    <property type="molecule type" value="Genomic_DNA"/>
</dbReference>
<organism evidence="5 6">
    <name type="scientific">Oxalobacter formigenes OXCC13</name>
    <dbReference type="NCBI Taxonomy" id="556269"/>
    <lineage>
        <taxon>Bacteria</taxon>
        <taxon>Pseudomonadati</taxon>
        <taxon>Pseudomonadota</taxon>
        <taxon>Betaproteobacteria</taxon>
        <taxon>Burkholderiales</taxon>
        <taxon>Oxalobacteraceae</taxon>
        <taxon>Oxalobacter</taxon>
    </lineage>
</organism>
<keyword evidence="3" id="KW-0732">Signal</keyword>
<evidence type="ECO:0000313" key="6">
    <source>
        <dbReference type="Proteomes" id="UP000005089"/>
    </source>
</evidence>